<reference evidence="3 4" key="2">
    <citation type="journal article" date="2016" name="Infect. Immun.">
        <title>Helicobacter saguini, a Novel Helicobacter Isolated from Cotton-Top Tamarins with Ulcerative Colitis, Has Proinflammatory Properties and Induces Typhlocolitis and Dysplasia in Gnotobiotic IL-10-/- Mice.</title>
        <authorList>
            <person name="Shen Z."/>
            <person name="Mannion A."/>
            <person name="Whary M.T."/>
            <person name="Muthupalani S."/>
            <person name="Sheh A."/>
            <person name="Feng Y."/>
            <person name="Gong G."/>
            <person name="Vandamme P."/>
            <person name="Holcombe H.R."/>
            <person name="Paster B.J."/>
            <person name="Fox J.G."/>
        </authorList>
    </citation>
    <scope>NUCLEOTIDE SEQUENCE [LARGE SCALE GENOMIC DNA]</scope>
    <source>
        <strain evidence="3 4">MIT 97-6194</strain>
    </source>
</reference>
<sequence length="168" mass="19112">MRILWVLIFCFSLLKAGNIDISGIYKTHKGTDGGQSIVEIFKSGDTFYVYGLKNLEREPIKDSCNKNAHLRERLSVGNVFAYGYSDNGKGQLTGGQIYNFNNCKFYYSKIIPKSDGTIEFVGALDSYYIMHRGYIWEKLSESEAAKYAPLRKPIDFLLKTANDTKMSR</sequence>
<feature type="domain" description="DUF2147" evidence="1">
    <location>
        <begin position="23"/>
        <end position="137"/>
    </location>
</feature>
<accession>A0A347VPZ4</accession>
<comment type="caution">
    <text evidence="3">The sequence shown here is derived from an EMBL/GenBank/DDBJ whole genome shotgun (WGS) entry which is preliminary data.</text>
</comment>
<dbReference type="EMBL" id="JRMP02000003">
    <property type="protein sequence ID" value="TLD95298.1"/>
    <property type="molecule type" value="Genomic_DNA"/>
</dbReference>
<keyword evidence="4" id="KW-1185">Reference proteome</keyword>
<proteinExistence type="predicted"/>
<dbReference type="Pfam" id="PF09917">
    <property type="entry name" value="DUF2147"/>
    <property type="match status" value="1"/>
</dbReference>
<protein>
    <submittedName>
        <fullName evidence="3">DUF2147 domain-containing protein</fullName>
    </submittedName>
</protein>
<evidence type="ECO:0000259" key="1">
    <source>
        <dbReference type="Pfam" id="PF09917"/>
    </source>
</evidence>
<dbReference type="AlphaFoldDB" id="A0A347VPZ4"/>
<dbReference type="Proteomes" id="UP000477070">
    <property type="component" value="Unassembled WGS sequence"/>
</dbReference>
<organism evidence="3 4">
    <name type="scientific">Helicobacter saguini</name>
    <dbReference type="NCBI Taxonomy" id="1548018"/>
    <lineage>
        <taxon>Bacteria</taxon>
        <taxon>Pseudomonadati</taxon>
        <taxon>Campylobacterota</taxon>
        <taxon>Epsilonproteobacteria</taxon>
        <taxon>Campylobacterales</taxon>
        <taxon>Helicobacteraceae</taxon>
        <taxon>Helicobacter</taxon>
    </lineage>
</organism>
<evidence type="ECO:0000313" key="5">
    <source>
        <dbReference type="Proteomes" id="UP000477070"/>
    </source>
</evidence>
<reference evidence="3 4" key="1">
    <citation type="journal article" date="2014" name="Genome Announc.">
        <title>Draft genome sequences of eight enterohepatic helicobacter species isolated from both laboratory and wild rodents.</title>
        <authorList>
            <person name="Sheh A."/>
            <person name="Shen Z."/>
            <person name="Fox J.G."/>
        </authorList>
    </citation>
    <scope>NUCLEOTIDE SEQUENCE [LARGE SCALE GENOMIC DNA]</scope>
    <source>
        <strain evidence="3 4">MIT 97-6194</strain>
    </source>
</reference>
<evidence type="ECO:0000313" key="4">
    <source>
        <dbReference type="Proteomes" id="UP000029714"/>
    </source>
</evidence>
<evidence type="ECO:0000313" key="3">
    <source>
        <dbReference type="EMBL" id="TLD95298.1"/>
    </source>
</evidence>
<dbReference type="InterPro" id="IPR019223">
    <property type="entry name" value="DUF2147"/>
</dbReference>
<reference evidence="3" key="3">
    <citation type="submission" date="2018-04" db="EMBL/GenBank/DDBJ databases">
        <authorList>
            <person name="Sheh A."/>
            <person name="Shen Z."/>
            <person name="Mannion A.J."/>
            <person name="Fox J.G."/>
        </authorList>
    </citation>
    <scope>NUCLEOTIDE SEQUENCE</scope>
    <source>
        <strain evidence="3">MIT 97-6194</strain>
    </source>
</reference>
<dbReference type="OrthoDB" id="5324495at2"/>
<dbReference type="EMBL" id="QBIU01000002">
    <property type="protein sequence ID" value="MWV70351.1"/>
    <property type="molecule type" value="Genomic_DNA"/>
</dbReference>
<dbReference type="RefSeq" id="WP_034569219.1">
    <property type="nucleotide sequence ID" value="NZ_JRMP02000003.1"/>
</dbReference>
<dbReference type="Gene3D" id="2.40.128.520">
    <property type="match status" value="1"/>
</dbReference>
<dbReference type="Proteomes" id="UP000029714">
    <property type="component" value="Unassembled WGS sequence"/>
</dbReference>
<reference evidence="2 5" key="4">
    <citation type="submission" date="2019-12" db="EMBL/GenBank/DDBJ databases">
        <title>Multi-Generational Helicobacter saguini Isolates.</title>
        <authorList>
            <person name="Mannion A."/>
            <person name="Shen Z."/>
            <person name="Fox J.G."/>
        </authorList>
    </citation>
    <scope>NUCLEOTIDE SEQUENCE [LARGE SCALE GENOMIC DNA]</scope>
    <source>
        <strain evidence="2">16-048</strain>
        <strain evidence="5">16-048 (F4)</strain>
    </source>
</reference>
<gene>
    <name evidence="2" type="ORF">DCO61_10165</name>
    <name evidence="3" type="ORF">LS64_002815</name>
</gene>
<evidence type="ECO:0000313" key="2">
    <source>
        <dbReference type="EMBL" id="MWV70351.1"/>
    </source>
</evidence>
<name>A0A347VPZ4_9HELI</name>